<dbReference type="OrthoDB" id="869379at2"/>
<dbReference type="EMBL" id="FXAM01000001">
    <property type="protein sequence ID" value="SMF93722.1"/>
    <property type="molecule type" value="Genomic_DNA"/>
</dbReference>
<evidence type="ECO:0000256" key="1">
    <source>
        <dbReference type="SAM" id="SignalP"/>
    </source>
</evidence>
<sequence>MQPKTPQKRRGRPIALSILVLASAGCSTPVGVQPVDIQTAYALQNLSALSAEQASEPSKTVLRRLGLLDRFETEPVRVLAELHRGLNPVDDDERLFALAELAFLHADRARDRRYFLAAAVYAWALLFPDADPPRLSPSDPRYRLAYDLYNQAVAKGLGQARGGDREEVVLRPGLYPLPFGTLRLGADPAGPAWGGYRLDHFMPTTTLRVRGFRNRYNRHGIGAPLTAAIDTQRSLEKTVGAERLAAGTQVPVTVLLRLDQARAHLADGRIEGRIEIYAADQATTVEVAGRSLPLESDPTAALAYQLEHSPLYDLELTGFLRGGLFKSWLPKDRAQDGLFTLHPYKPGRIPVVLVHGTGSSPARWAELVNELEGDPHIRERFQIWVFFYDSGNPIGFSASRLRSALNAAVEEFDPAGRDADLRRMVVVGHSQGGLLTKLTAIDSGDRFWRRISDQPFDAVPMDPEARAMLKGYAFYTPLPSVARVVFVATPHHGALLAAGRIGSIAASLVTLPVDLFSRAAQAVTLSGEEKLMKAILSPPTAVDNMNPDNPALQILQTIPVDPRIKAHSIIAVRGEGAEAAGDDGVVSYRSAHIDEAVSEKVVRWDHSCQGQPEVIEEIRRILYQHAAEYAGQRP</sequence>
<evidence type="ECO:0000313" key="4">
    <source>
        <dbReference type="Proteomes" id="UP000192923"/>
    </source>
</evidence>
<evidence type="ECO:0000259" key="2">
    <source>
        <dbReference type="Pfam" id="PF12697"/>
    </source>
</evidence>
<feature type="domain" description="AB hydrolase-1" evidence="2">
    <location>
        <begin position="351"/>
        <end position="488"/>
    </location>
</feature>
<dbReference type="SUPFAM" id="SSF53474">
    <property type="entry name" value="alpha/beta-Hydrolases"/>
    <property type="match status" value="1"/>
</dbReference>
<organism evidence="3 4">
    <name type="scientific">Methylomagnum ishizawai</name>
    <dbReference type="NCBI Taxonomy" id="1760988"/>
    <lineage>
        <taxon>Bacteria</taxon>
        <taxon>Pseudomonadati</taxon>
        <taxon>Pseudomonadota</taxon>
        <taxon>Gammaproteobacteria</taxon>
        <taxon>Methylococcales</taxon>
        <taxon>Methylococcaceae</taxon>
        <taxon>Methylomagnum</taxon>
    </lineage>
</organism>
<dbReference type="RefSeq" id="WP_085210516.1">
    <property type="nucleotide sequence ID" value="NZ_FXAM01000001.1"/>
</dbReference>
<keyword evidence="4" id="KW-1185">Reference proteome</keyword>
<feature type="signal peptide" evidence="1">
    <location>
        <begin position="1"/>
        <end position="32"/>
    </location>
</feature>
<name>A0A1Y6CZI4_9GAMM</name>
<dbReference type="Proteomes" id="UP000192923">
    <property type="component" value="Unassembled WGS sequence"/>
</dbReference>
<dbReference type="PROSITE" id="PS51257">
    <property type="entry name" value="PROKAR_LIPOPROTEIN"/>
    <property type="match status" value="1"/>
</dbReference>
<evidence type="ECO:0000313" key="3">
    <source>
        <dbReference type="EMBL" id="SMF93722.1"/>
    </source>
</evidence>
<dbReference type="Pfam" id="PF12697">
    <property type="entry name" value="Abhydrolase_6"/>
    <property type="match status" value="1"/>
</dbReference>
<dbReference type="Gene3D" id="3.40.50.1820">
    <property type="entry name" value="alpha/beta hydrolase"/>
    <property type="match status" value="1"/>
</dbReference>
<dbReference type="InterPro" id="IPR000073">
    <property type="entry name" value="AB_hydrolase_1"/>
</dbReference>
<keyword evidence="1" id="KW-0732">Signal</keyword>
<dbReference type="STRING" id="1760988.SAMN02949497_1010"/>
<reference evidence="3 4" key="1">
    <citation type="submission" date="2016-12" db="EMBL/GenBank/DDBJ databases">
        <authorList>
            <person name="Song W.-J."/>
            <person name="Kurnit D.M."/>
        </authorList>
    </citation>
    <scope>NUCLEOTIDE SEQUENCE [LARGE SCALE GENOMIC DNA]</scope>
    <source>
        <strain evidence="3 4">175</strain>
    </source>
</reference>
<gene>
    <name evidence="3" type="ORF">SAMN02949497_1010</name>
</gene>
<accession>A0A1Y6CZI4</accession>
<protein>
    <recommendedName>
        <fullName evidence="2">AB hydrolase-1 domain-containing protein</fullName>
    </recommendedName>
</protein>
<dbReference type="InterPro" id="IPR029058">
    <property type="entry name" value="AB_hydrolase_fold"/>
</dbReference>
<proteinExistence type="predicted"/>
<dbReference type="AlphaFoldDB" id="A0A1Y6CZI4"/>
<feature type="chain" id="PRO_5012622080" description="AB hydrolase-1 domain-containing protein" evidence="1">
    <location>
        <begin position="33"/>
        <end position="634"/>
    </location>
</feature>